<keyword evidence="1" id="KW-0805">Transcription regulation</keyword>
<dbReference type="InterPro" id="IPR010982">
    <property type="entry name" value="Lambda_DNA-bd_dom_sf"/>
</dbReference>
<dbReference type="SUPFAM" id="SSF53822">
    <property type="entry name" value="Periplasmic binding protein-like I"/>
    <property type="match status" value="1"/>
</dbReference>
<dbReference type="PROSITE" id="PS50932">
    <property type="entry name" value="HTH_LACI_2"/>
    <property type="match status" value="1"/>
</dbReference>
<evidence type="ECO:0000313" key="5">
    <source>
        <dbReference type="EMBL" id="CAB4609916.1"/>
    </source>
</evidence>
<keyword evidence="3" id="KW-0804">Transcription</keyword>
<evidence type="ECO:0000259" key="4">
    <source>
        <dbReference type="PROSITE" id="PS50932"/>
    </source>
</evidence>
<dbReference type="PANTHER" id="PTHR30146">
    <property type="entry name" value="LACI-RELATED TRANSCRIPTIONAL REPRESSOR"/>
    <property type="match status" value="1"/>
</dbReference>
<dbReference type="Gene3D" id="3.40.50.2300">
    <property type="match status" value="2"/>
</dbReference>
<organism evidence="5">
    <name type="scientific">freshwater metagenome</name>
    <dbReference type="NCBI Taxonomy" id="449393"/>
    <lineage>
        <taxon>unclassified sequences</taxon>
        <taxon>metagenomes</taxon>
        <taxon>ecological metagenomes</taxon>
    </lineage>
</organism>
<dbReference type="GO" id="GO:0003700">
    <property type="term" value="F:DNA-binding transcription factor activity"/>
    <property type="evidence" value="ECO:0007669"/>
    <property type="project" value="TreeGrafter"/>
</dbReference>
<evidence type="ECO:0000256" key="3">
    <source>
        <dbReference type="ARBA" id="ARBA00023163"/>
    </source>
</evidence>
<dbReference type="Pfam" id="PF00356">
    <property type="entry name" value="LacI"/>
    <property type="match status" value="1"/>
</dbReference>
<gene>
    <name evidence="5" type="ORF">UFOPK1843_00755</name>
</gene>
<sequence>MAAKQKSRPTYAEIAKLAGVSEATVSRVLNGDTKVDTDRIAAVNMAVENLGYKKHRAAAALASGRTGLIAVVIDDDLSVFQDPFWGAITNGISRVLMEHEMQTLLLVAPLEKLDSPVAQYLQRGEVDGAIFLQLHKDSLIKLLAKQNLPLVVNGTPHTSNPFSYVDSDNAGGAFAAVRHLVEKGRKTIAMITGDLDNTAAEQRLDGYLAACQELGLPKVKGLVAEGDWSREAGIQHAQNLMQKHPDLDAIFCSNDVMALGAIAAILEAGKSVPEDIAVIGFDDSYLAQNSHPGLTSVRQDIVGLGMEAANMILALVHGDEVHSEILPCELVIRETA</sequence>
<dbReference type="AlphaFoldDB" id="A0A6J6HAC0"/>
<evidence type="ECO:0000256" key="2">
    <source>
        <dbReference type="ARBA" id="ARBA00023125"/>
    </source>
</evidence>
<protein>
    <submittedName>
        <fullName evidence="5">Unannotated protein</fullName>
    </submittedName>
</protein>
<keyword evidence="2" id="KW-0238">DNA-binding</keyword>
<dbReference type="CDD" id="cd06267">
    <property type="entry name" value="PBP1_LacI_sugar_binding-like"/>
    <property type="match status" value="1"/>
</dbReference>
<dbReference type="InterPro" id="IPR046335">
    <property type="entry name" value="LacI/GalR-like_sensor"/>
</dbReference>
<accession>A0A6J6HAC0</accession>
<dbReference type="SMART" id="SM00354">
    <property type="entry name" value="HTH_LACI"/>
    <property type="match status" value="1"/>
</dbReference>
<dbReference type="SUPFAM" id="SSF47413">
    <property type="entry name" value="lambda repressor-like DNA-binding domains"/>
    <property type="match status" value="1"/>
</dbReference>
<reference evidence="5" key="1">
    <citation type="submission" date="2020-05" db="EMBL/GenBank/DDBJ databases">
        <authorList>
            <person name="Chiriac C."/>
            <person name="Salcher M."/>
            <person name="Ghai R."/>
            <person name="Kavagutti S V."/>
        </authorList>
    </citation>
    <scope>NUCLEOTIDE SEQUENCE</scope>
</reference>
<dbReference type="PANTHER" id="PTHR30146:SF109">
    <property type="entry name" value="HTH-TYPE TRANSCRIPTIONAL REGULATOR GALS"/>
    <property type="match status" value="1"/>
</dbReference>
<dbReference type="GO" id="GO:0000976">
    <property type="term" value="F:transcription cis-regulatory region binding"/>
    <property type="evidence" value="ECO:0007669"/>
    <property type="project" value="TreeGrafter"/>
</dbReference>
<name>A0A6J6HAC0_9ZZZZ</name>
<dbReference type="CDD" id="cd01392">
    <property type="entry name" value="HTH_LacI"/>
    <property type="match status" value="1"/>
</dbReference>
<proteinExistence type="predicted"/>
<dbReference type="EMBL" id="CAEZUR010000053">
    <property type="protein sequence ID" value="CAB4609916.1"/>
    <property type="molecule type" value="Genomic_DNA"/>
</dbReference>
<dbReference type="InterPro" id="IPR000843">
    <property type="entry name" value="HTH_LacI"/>
</dbReference>
<dbReference type="Gene3D" id="1.10.260.40">
    <property type="entry name" value="lambda repressor-like DNA-binding domains"/>
    <property type="match status" value="1"/>
</dbReference>
<evidence type="ECO:0000256" key="1">
    <source>
        <dbReference type="ARBA" id="ARBA00023015"/>
    </source>
</evidence>
<dbReference type="InterPro" id="IPR028082">
    <property type="entry name" value="Peripla_BP_I"/>
</dbReference>
<dbReference type="Pfam" id="PF13377">
    <property type="entry name" value="Peripla_BP_3"/>
    <property type="match status" value="1"/>
</dbReference>
<feature type="domain" description="HTH lacI-type" evidence="4">
    <location>
        <begin position="9"/>
        <end position="63"/>
    </location>
</feature>